<organism evidence="1 2">
    <name type="scientific">Antiquaquibacter oligotrophicus</name>
    <dbReference type="NCBI Taxonomy" id="2880260"/>
    <lineage>
        <taxon>Bacteria</taxon>
        <taxon>Bacillati</taxon>
        <taxon>Actinomycetota</taxon>
        <taxon>Actinomycetes</taxon>
        <taxon>Micrococcales</taxon>
        <taxon>Microbacteriaceae</taxon>
        <taxon>Antiquaquibacter</taxon>
    </lineage>
</organism>
<dbReference type="GO" id="GO:0008877">
    <property type="term" value="F:glucose-1-phosphatase activity"/>
    <property type="evidence" value="ECO:0007669"/>
    <property type="project" value="UniProtKB-EC"/>
</dbReference>
<dbReference type="RefSeq" id="WP_322132897.1">
    <property type="nucleotide sequence ID" value="NZ_CP085036.1"/>
</dbReference>
<dbReference type="NCBIfam" id="TIGR01509">
    <property type="entry name" value="HAD-SF-IA-v3"/>
    <property type="match status" value="1"/>
</dbReference>
<keyword evidence="1" id="KW-0378">Hydrolase</keyword>
<evidence type="ECO:0000313" key="1">
    <source>
        <dbReference type="EMBL" id="MDH6180548.1"/>
    </source>
</evidence>
<dbReference type="Proteomes" id="UP001160142">
    <property type="component" value="Unassembled WGS sequence"/>
</dbReference>
<protein>
    <submittedName>
        <fullName evidence="1">HAD superfamily hydrolase (TIGR01509 family)</fullName>
        <ecNumber evidence="1">3.1.3.10</ecNumber>
    </submittedName>
</protein>
<dbReference type="EMBL" id="JARXVQ010000001">
    <property type="protein sequence ID" value="MDH6180548.1"/>
    <property type="molecule type" value="Genomic_DNA"/>
</dbReference>
<dbReference type="InterPro" id="IPR006439">
    <property type="entry name" value="HAD-SF_hydro_IA"/>
</dbReference>
<dbReference type="Gene3D" id="1.10.150.240">
    <property type="entry name" value="Putative phosphatase, domain 2"/>
    <property type="match status" value="1"/>
</dbReference>
<dbReference type="SFLD" id="SFLDS00003">
    <property type="entry name" value="Haloacid_Dehalogenase"/>
    <property type="match status" value="1"/>
</dbReference>
<name>A0ABT6KM93_9MICO</name>
<dbReference type="SFLD" id="SFLDG01129">
    <property type="entry name" value="C1.5:_HAD__Beta-PGM__Phosphata"/>
    <property type="match status" value="1"/>
</dbReference>
<accession>A0ABT6KM93</accession>
<comment type="caution">
    <text evidence="1">The sequence shown here is derived from an EMBL/GenBank/DDBJ whole genome shotgun (WGS) entry which is preliminary data.</text>
</comment>
<dbReference type="InterPro" id="IPR023214">
    <property type="entry name" value="HAD_sf"/>
</dbReference>
<dbReference type="SUPFAM" id="SSF56784">
    <property type="entry name" value="HAD-like"/>
    <property type="match status" value="1"/>
</dbReference>
<dbReference type="Pfam" id="PF00702">
    <property type="entry name" value="Hydrolase"/>
    <property type="match status" value="1"/>
</dbReference>
<evidence type="ECO:0000313" key="2">
    <source>
        <dbReference type="Proteomes" id="UP001160142"/>
    </source>
</evidence>
<dbReference type="EC" id="3.1.3.10" evidence="1"/>
<dbReference type="PANTHER" id="PTHR43611:SF3">
    <property type="entry name" value="FLAVIN MONONUCLEOTIDE HYDROLASE 1, CHLOROPLATIC"/>
    <property type="match status" value="1"/>
</dbReference>
<sequence length="208" mass="22566">MDYYFFDLDKTLYAYDFRRRLPALAELTGSSQYHLARSWWADGYEARAEVGEWGTADEYLDHFALVTHTRRLSLEEWASARARAMTRIDGSVAALRRASQLGAVSLLSNNPAATAAALPLLVPDVIEILGGNVLVSSSLGAKKPDELAYLRALGAYGIESKDAFFADDSAANCAGAAAVGITAHHFTQLNGVYQTDALLTAIEEFAAR</sequence>
<dbReference type="Gene3D" id="3.40.50.1000">
    <property type="entry name" value="HAD superfamily/HAD-like"/>
    <property type="match status" value="1"/>
</dbReference>
<dbReference type="InterPro" id="IPR036412">
    <property type="entry name" value="HAD-like_sf"/>
</dbReference>
<reference evidence="1 2" key="1">
    <citation type="submission" date="2023-04" db="EMBL/GenBank/DDBJ databases">
        <title>Genome Encyclopedia of Bacteria and Archaea VI: Functional Genomics of Type Strains.</title>
        <authorList>
            <person name="Whitman W."/>
        </authorList>
    </citation>
    <scope>NUCLEOTIDE SEQUENCE [LARGE SCALE GENOMIC DNA]</scope>
    <source>
        <strain evidence="1 2">SG_E_30_P1</strain>
    </source>
</reference>
<gene>
    <name evidence="1" type="ORF">M2152_000730</name>
</gene>
<dbReference type="InterPro" id="IPR023198">
    <property type="entry name" value="PGP-like_dom2"/>
</dbReference>
<keyword evidence="2" id="KW-1185">Reference proteome</keyword>
<dbReference type="PANTHER" id="PTHR43611">
    <property type="entry name" value="ALPHA-D-GLUCOSE 1-PHOSPHATE PHOSPHATASE"/>
    <property type="match status" value="1"/>
</dbReference>
<proteinExistence type="predicted"/>